<keyword evidence="7 9" id="KW-0539">Nucleus</keyword>
<dbReference type="OrthoDB" id="442921at2759"/>
<keyword evidence="5" id="KW-1017">Isopeptide bond</keyword>
<evidence type="ECO:0000313" key="12">
    <source>
        <dbReference type="EMBL" id="AED96594.1"/>
    </source>
</evidence>
<dbReference type="PANTHER" id="PTHR10562">
    <property type="entry name" value="SMALL UBIQUITIN-RELATED MODIFIER"/>
    <property type="match status" value="1"/>
</dbReference>
<dbReference type="Gene3D" id="3.10.20.90">
    <property type="entry name" value="Phosphatidylinositol 3-kinase Catalytic Subunit, Chain A, domain 1"/>
    <property type="match status" value="1"/>
</dbReference>
<dbReference type="GeneID" id="835609"/>
<dbReference type="ProteomicsDB" id="206061"/>
<dbReference type="HOGENOM" id="CLU_148322_6_0_1"/>
<dbReference type="SMART" id="SM00213">
    <property type="entry name" value="UBQ"/>
    <property type="match status" value="1"/>
</dbReference>
<evidence type="ECO:0000256" key="2">
    <source>
        <dbReference type="ARBA" id="ARBA00004496"/>
    </source>
</evidence>
<evidence type="ECO:0000313" key="14">
    <source>
        <dbReference type="TAIR" id="AT5G55160"/>
    </source>
</evidence>
<dbReference type="InterPro" id="IPR000626">
    <property type="entry name" value="Ubiquitin-like_dom"/>
</dbReference>
<comment type="subcellular location">
    <subcellularLocation>
        <location evidence="2">Cytoplasm</location>
    </subcellularLocation>
    <subcellularLocation>
        <location evidence="1 9">Nucleus</location>
    </subcellularLocation>
</comment>
<reference evidence="12 13" key="1">
    <citation type="journal article" date="2000" name="Nature">
        <title>Sequence and analysis of chromosome 5 of the plant Arabidopsis thaliana.</title>
        <authorList>
            <consortium name="Kazusa DNA Research Institute"/>
            <consortium name="Cold Spring Harbor and Washington University in St Louis Sequencing Consortium"/>
            <consortium name="European Union Arabidopsis Genome Sequencing Consortium"/>
            <person name="Tabata S."/>
            <person name="Kaneko T."/>
            <person name="Nakamura Y."/>
            <person name="Kotani H."/>
            <person name="Kato T."/>
            <person name="Asamizu E."/>
            <person name="Miyajima N."/>
            <person name="Sasamoto S."/>
            <person name="Kimura T."/>
            <person name="Hosouchi T."/>
            <person name="Kawashima K."/>
            <person name="Kohara M."/>
            <person name="Matsumoto M."/>
            <person name="Matsuno A."/>
            <person name="Muraki A."/>
            <person name="Nakayama S."/>
            <person name="Nakazaki N."/>
            <person name="Naruo K."/>
            <person name="Okumura S."/>
            <person name="Shinpo S."/>
            <person name="Takeuchi C."/>
            <person name="Wada T."/>
            <person name="Watanabe A."/>
            <person name="Yamada M."/>
            <person name="Yasuda M."/>
            <person name="Sato S."/>
            <person name="de la Bastide M."/>
            <person name="Huang E."/>
            <person name="Spiegel L."/>
            <person name="Gnoj L."/>
            <person name="O'Shaughnessy A."/>
            <person name="Preston R."/>
            <person name="Habermann K."/>
            <person name="Murray J."/>
            <person name="Johnson D."/>
            <person name="Rohlfing T."/>
            <person name="Nelson J."/>
            <person name="Stoneking T."/>
            <person name="Pepin K."/>
            <person name="Spieth J."/>
            <person name="Sekhon M."/>
            <person name="Armstrong J."/>
            <person name="Becker M."/>
            <person name="Belter E."/>
            <person name="Cordum H."/>
            <person name="Cordes M."/>
            <person name="Courtney L."/>
            <person name="Courtney W."/>
            <person name="Dante M."/>
            <person name="Du H."/>
            <person name="Edwards J."/>
            <person name="Fryman J."/>
            <person name="Haakensen B."/>
            <person name="Lamar E."/>
            <person name="Latreille P."/>
            <person name="Leonard S."/>
            <person name="Meyer R."/>
            <person name="Mulvaney E."/>
            <person name="Ozersky P."/>
            <person name="Riley A."/>
            <person name="Strowmatt C."/>
            <person name="Wagner-McPherson C."/>
            <person name="Wollam A."/>
            <person name="Yoakum M."/>
            <person name="Bell M."/>
            <person name="Dedhia N."/>
            <person name="Parnell L."/>
            <person name="Shah R."/>
            <person name="Rodriguez M."/>
            <person name="See L.H."/>
            <person name="Vil D."/>
            <person name="Baker J."/>
            <person name="Kirchoff K."/>
            <person name="Toth K."/>
            <person name="King L."/>
            <person name="Bahret A."/>
            <person name="Miller B."/>
            <person name="Marra M."/>
            <person name="Martienssen R."/>
            <person name="McCombie W.R."/>
            <person name="Wilson R.K."/>
            <person name="Murphy G."/>
            <person name="Bancroft I."/>
            <person name="Volckaert G."/>
            <person name="Wambutt R."/>
            <person name="Dusterhoft A."/>
            <person name="Stiekema W."/>
            <person name="Pohl T."/>
            <person name="Entian K.D."/>
            <person name="Terryn N."/>
            <person name="Hartley N."/>
            <person name="Bent E."/>
            <person name="Johnson S."/>
            <person name="Langham S.A."/>
            <person name="McCullagh B."/>
            <person name="Robben J."/>
            <person name="Grymonprez B."/>
            <person name="Zimmermann W."/>
            <person name="Ramsperger U."/>
            <person name="Wedler H."/>
            <person name="Balke K."/>
            <person name="Wedler E."/>
            <person name="Peters S."/>
            <person name="van Staveren M."/>
            <person name="Dirkse W."/>
            <person name="Mooijman P."/>
            <person name="Lankhorst R.K."/>
            <person name="Weitzenegger T."/>
            <person name="Bothe G."/>
            <person name="Rose M."/>
            <person name="Hauf J."/>
            <person name="Berneiser S."/>
            <person name="Hempel S."/>
            <person name="Feldpausch M."/>
            <person name="Lamberth S."/>
            <person name="Villarroel R."/>
            <person name="Gielen J."/>
            <person name="Ardiles W."/>
            <person name="Bents O."/>
            <person name="Lemcke K."/>
            <person name="Kolesov G."/>
            <person name="Mayer K."/>
            <person name="Rudd S."/>
            <person name="Schoof H."/>
            <person name="Schueller C."/>
            <person name="Zaccaria P."/>
            <person name="Mewes H.W."/>
            <person name="Bevan M."/>
            <person name="Fransz P."/>
        </authorList>
    </citation>
    <scope>NUCLEOTIDE SEQUENCE [LARGE SCALE GENOMIC DNA]</scope>
    <source>
        <strain evidence="13">cv. Columbia</strain>
    </source>
</reference>
<evidence type="ECO:0000256" key="8">
    <source>
        <dbReference type="ARBA" id="ARBA00063908"/>
    </source>
</evidence>
<gene>
    <name evidence="12 14" type="primary">SUMO2</name>
    <name evidence="12" type="synonym">ATSUMO2</name>
    <name evidence="12" type="synonym">MCO15.11</name>
    <name evidence="12" type="synonym">MCO15_11</name>
    <name evidence="12" type="synonym">SUM2</name>
    <name evidence="12" type="synonym">SUMO 2</name>
    <name evidence="11 12" type="ordered locus">At5g55160</name>
</gene>
<evidence type="ECO:0000256" key="7">
    <source>
        <dbReference type="ARBA" id="ARBA00023242"/>
    </source>
</evidence>
<feature type="domain" description="Ubiquitin-like" evidence="10">
    <location>
        <begin position="15"/>
        <end position="105"/>
    </location>
</feature>
<evidence type="ECO:0000256" key="9">
    <source>
        <dbReference type="RuleBase" id="RU361190"/>
    </source>
</evidence>
<dbReference type="Araport" id="AT5G55160"/>
<comment type="similarity">
    <text evidence="3 9">Belongs to the ubiquitin family. SUMO subfamily.</text>
</comment>
<dbReference type="GO" id="GO:0005737">
    <property type="term" value="C:cytoplasm"/>
    <property type="evidence" value="ECO:0007669"/>
    <property type="project" value="UniProtKB-SubCell"/>
</dbReference>
<name>F4K3D6_ARATH</name>
<keyword evidence="4" id="KW-0963">Cytoplasm</keyword>
<dbReference type="InterPro" id="IPR022617">
    <property type="entry name" value="Rad60/SUMO-like_dom"/>
</dbReference>
<dbReference type="Pfam" id="PF11976">
    <property type="entry name" value="Rad60-SLD"/>
    <property type="match status" value="1"/>
</dbReference>
<evidence type="ECO:0000256" key="4">
    <source>
        <dbReference type="ARBA" id="ARBA00022490"/>
    </source>
</evidence>
<evidence type="ECO:0000313" key="11">
    <source>
        <dbReference type="Araport" id="AT5G55160"/>
    </source>
</evidence>
<dbReference type="TAIR" id="AT5G55160">
    <property type="gene designation" value="SUMO2"/>
</dbReference>
<dbReference type="eggNOG" id="KOG1769">
    <property type="taxonomic scope" value="Eukaryota"/>
</dbReference>
<sequence>MSATPEEDKKPDQGAHINLKVKGQAFFVVGTWLVIDTDGNEVFFRIKRSTQLKKLMNAYCDRQSVDFNSIAFLFDGRRLRAEQTPDELEMEDGDEIDAMLHQTGGGAKNGLKLFCF</sequence>
<evidence type="ECO:0000256" key="1">
    <source>
        <dbReference type="ARBA" id="ARBA00004123"/>
    </source>
</evidence>
<organism evidence="12 13">
    <name type="scientific">Arabidopsis thaliana</name>
    <name type="common">Mouse-ear cress</name>
    <dbReference type="NCBI Taxonomy" id="3702"/>
    <lineage>
        <taxon>Eukaryota</taxon>
        <taxon>Viridiplantae</taxon>
        <taxon>Streptophyta</taxon>
        <taxon>Embryophyta</taxon>
        <taxon>Tracheophyta</taxon>
        <taxon>Spermatophyta</taxon>
        <taxon>Magnoliopsida</taxon>
        <taxon>eudicotyledons</taxon>
        <taxon>Gunneridae</taxon>
        <taxon>Pentapetalae</taxon>
        <taxon>rosids</taxon>
        <taxon>malvids</taxon>
        <taxon>Brassicales</taxon>
        <taxon>Brassicaceae</taxon>
        <taxon>Camelineae</taxon>
        <taxon>Arabidopsis</taxon>
    </lineage>
</organism>
<evidence type="ECO:0000256" key="5">
    <source>
        <dbReference type="ARBA" id="ARBA00022499"/>
    </source>
</evidence>
<accession>F4K3D6</accession>
<reference evidence="13" key="2">
    <citation type="journal article" date="2017" name="Plant J.">
        <title>Araport11: a complete reannotation of the Arabidopsis thaliana reference genome.</title>
        <authorList>
            <person name="Cheng C.Y."/>
            <person name="Krishnakumar V."/>
            <person name="Chan A.P."/>
            <person name="Thibaud-Nissen F."/>
            <person name="Schobel S."/>
            <person name="Town C.D."/>
        </authorList>
    </citation>
    <scope>GENOME REANNOTATION</scope>
    <source>
        <strain evidence="13">cv. Columbia</strain>
    </source>
</reference>
<evidence type="ECO:0000256" key="3">
    <source>
        <dbReference type="ARBA" id="ARBA00009185"/>
    </source>
</evidence>
<dbReference type="CDD" id="cd16116">
    <property type="entry name" value="Ubl_Smt3_like"/>
    <property type="match status" value="1"/>
</dbReference>
<dbReference type="PaxDb" id="3702-AT5G55160.2"/>
<dbReference type="Proteomes" id="UP000006548">
    <property type="component" value="Chromosome 5"/>
</dbReference>
<dbReference type="InterPro" id="IPR029071">
    <property type="entry name" value="Ubiquitin-like_domsf"/>
</dbReference>
<keyword evidence="6 9" id="KW-0833">Ubl conjugation pathway</keyword>
<dbReference type="SUPFAM" id="SSF54236">
    <property type="entry name" value="Ubiquitin-like"/>
    <property type="match status" value="1"/>
</dbReference>
<dbReference type="EMBL" id="CP002688">
    <property type="protein sequence ID" value="AED96594.1"/>
    <property type="molecule type" value="Genomic_DNA"/>
</dbReference>
<evidence type="ECO:0000313" key="13">
    <source>
        <dbReference type="Proteomes" id="UP000006548"/>
    </source>
</evidence>
<dbReference type="GO" id="GO:0005634">
    <property type="term" value="C:nucleus"/>
    <property type="evidence" value="ECO:0007669"/>
    <property type="project" value="UniProtKB-SubCell"/>
</dbReference>
<dbReference type="AlphaFoldDB" id="F4K3D6"/>
<protein>
    <recommendedName>
        <fullName evidence="9">Small ubiquitin-related modifier</fullName>
        <shortName evidence="9">SUMO</shortName>
    </recommendedName>
</protein>
<evidence type="ECO:0007829" key="16">
    <source>
        <dbReference type="ProteomicsDB" id="F4K3D6"/>
    </source>
</evidence>
<dbReference type="SMR" id="F4K3D6"/>
<dbReference type="ExpressionAtlas" id="F4K3D6">
    <property type="expression patterns" value="baseline and differential"/>
</dbReference>
<dbReference type="RefSeq" id="NP_001154779.1">
    <property type="nucleotide sequence ID" value="NM_001161307.1"/>
</dbReference>
<dbReference type="FunFam" id="3.10.20.90:FF:000171">
    <property type="entry name" value="Small ubiquitin-related modifier"/>
    <property type="match status" value="1"/>
</dbReference>
<keyword evidence="13" id="KW-1185">Reference proteome</keyword>
<evidence type="ECO:0000259" key="10">
    <source>
        <dbReference type="PROSITE" id="PS50053"/>
    </source>
</evidence>
<dbReference type="PROSITE" id="PS50053">
    <property type="entry name" value="UBIQUITIN_2"/>
    <property type="match status" value="1"/>
</dbReference>
<evidence type="ECO:0007829" key="15">
    <source>
        <dbReference type="PeptideAtlas" id="F4K3D6"/>
    </source>
</evidence>
<proteinExistence type="evidence at protein level"/>
<evidence type="ECO:0000256" key="6">
    <source>
        <dbReference type="ARBA" id="ARBA00022786"/>
    </source>
</evidence>
<comment type="subunit">
    <text evidence="8">Interacts with SAE2, SCE1, SIZ1 and MMS21. Interacts with HSFA2. Covalently attached to ABI5, FLD, GTE3, HSFA2 and ICE1.</text>
</comment>
<keyword evidence="15 16" id="KW-1267">Proteomics identification</keyword>